<keyword evidence="11" id="KW-0175">Coiled coil</keyword>
<comment type="subcellular location">
    <subcellularLocation>
        <location evidence="1">Mitochondrion</location>
    </subcellularLocation>
</comment>
<dbReference type="Gene3D" id="1.10.150.20">
    <property type="entry name" value="5' to 3' exonuclease, C-terminal subdomain"/>
    <property type="match status" value="1"/>
</dbReference>
<dbReference type="PANTHER" id="PTHR10102">
    <property type="entry name" value="DNA-DIRECTED RNA POLYMERASE, MITOCHONDRIAL"/>
    <property type="match status" value="1"/>
</dbReference>
<comment type="function">
    <text evidence="10">DNA-dependent RNA polymerase catalyzes the transcription of DNA into RNA using the four ribonucleoside triphosphates as substrates.</text>
</comment>
<dbReference type="InterPro" id="IPR002092">
    <property type="entry name" value="DNA-dir_Rpol_phage-type"/>
</dbReference>
<dbReference type="NCBIfam" id="TIGR00756">
    <property type="entry name" value="PPR"/>
    <property type="match status" value="1"/>
</dbReference>
<organism evidence="14 15">
    <name type="scientific">Cnephaeus nilssonii</name>
    <name type="common">Northern bat</name>
    <name type="synonym">Eptesicus nilssonii</name>
    <dbReference type="NCBI Taxonomy" id="3371016"/>
    <lineage>
        <taxon>Eukaryota</taxon>
        <taxon>Metazoa</taxon>
        <taxon>Chordata</taxon>
        <taxon>Craniata</taxon>
        <taxon>Vertebrata</taxon>
        <taxon>Euteleostomi</taxon>
        <taxon>Mammalia</taxon>
        <taxon>Eutheria</taxon>
        <taxon>Laurasiatheria</taxon>
        <taxon>Chiroptera</taxon>
        <taxon>Yangochiroptera</taxon>
        <taxon>Vespertilionidae</taxon>
        <taxon>Cnephaeus</taxon>
    </lineage>
</organism>
<keyword evidence="15" id="KW-1185">Reference proteome</keyword>
<dbReference type="EMBL" id="JAULJE010000005">
    <property type="protein sequence ID" value="KAK1342983.1"/>
    <property type="molecule type" value="Genomic_DNA"/>
</dbReference>
<evidence type="ECO:0000256" key="3">
    <source>
        <dbReference type="ARBA" id="ARBA00022478"/>
    </source>
</evidence>
<dbReference type="Gene3D" id="1.10.287.280">
    <property type="match status" value="1"/>
</dbReference>
<evidence type="ECO:0000256" key="8">
    <source>
        <dbReference type="ARBA" id="ARBA00048552"/>
    </source>
</evidence>
<dbReference type="InterPro" id="IPR029262">
    <property type="entry name" value="RPOL_N"/>
</dbReference>
<keyword evidence="4 10" id="KW-0808">Transferase</keyword>
<evidence type="ECO:0000259" key="13">
    <source>
        <dbReference type="SMART" id="SM01311"/>
    </source>
</evidence>
<keyword evidence="7 10" id="KW-0804">Transcription</keyword>
<keyword evidence="3 10" id="KW-0240">DNA-directed RNA polymerase</keyword>
<evidence type="ECO:0000256" key="7">
    <source>
        <dbReference type="ARBA" id="ARBA00023163"/>
    </source>
</evidence>
<protein>
    <recommendedName>
        <fullName evidence="10">DNA-directed RNA polymerase</fullName>
        <ecNumber evidence="10">2.7.7.6</ecNumber>
    </recommendedName>
</protein>
<feature type="coiled-coil region" evidence="11">
    <location>
        <begin position="78"/>
        <end position="105"/>
    </location>
</feature>
<sequence length="1229" mass="138572">MGQEAPAMHHSKPFMLLTQQMLLVLEARVRQLQADNVSEVRAKLVDVARLPEADGSQSPRKVEAGNKAAALGFPTHWAQKLHKEKLVMQKRKQKLEETLQKEARKHQLRVEPQLLNRQLAGWLKRWEHGTPRCPWEEQLAQLLQEAPKRLSHKEEHGQTGRISKMRYEGQQQRLLAFLECCVLVDQLPLAHHVLVMHHSKSRQQRALTLPMYNTLLLGWARKGSFKELVYVFFMMKDAGLAPDLLSYAAALQCMGRLNQDASTIQRCLKQMAQDGLQLQELFTNLPLCKEDKAVLLRAVRKAEPTFLPPQPPLPSFKVNTSPLLKEIYSTVSFSLQDNPASYPKQHLPLETLKDLFQQQLSVEMATIVTVDSVEKAPSLTEEVLQARKTLQELRTRWEAELCLALRQTKDREAQAAREGRPSLFPYLCLLSEGELTQLMLQVLSQQGESLLSLAQELGMRIFNRHVVQRKQLSDEVQALQERYFKYLHLLASDTQVVMSRLPRQHWEALGTPEASQDQPWPLTLVVQLGKQLAEVLVQTVKMPSNLAQQQDTQKLIPVLYHVYSFQSFRQIGILKPHPAFVQLLETAAERTMTFEAAEVPMLCPPLPWTSPHSGAFLLSPTKLMRSLEGTIQHQRLLEGCPPTELHGALDALTQLGNCAWRVNGRVLDLVLTIFNAKGCPRLGVPSPASEAPRPSKHRLPANASPELKTELRRELARCLKVAREMHSLRTDALYRLSLAHHLRHRVFWLPHNMDFRGRTYPCPPHFNHLGSDLARALLEFAQGRPLGPHGLNWLKIHLVNLTGLKKRESLQARLAFADEIMNDILDSADQPMTRLCLSLLVSSHHLGQPSSHPCSGSPSLTQHTALLQGRKWWMEADEPWQALACCMEIARAVRAPNPAAYISHFPVHQDGSCNGLQHYAALGRDSVGAASVNLVPSDVPQDVYSSVAAQVEVFRRQDAERGVQVAKVLEGFISRKVVKQTVMTVVYGVTRYGGRLQIEKRLRELSDFPQEFVWQASHYLVRQVFNSLQEMFSSTRAIQIGPHTEPVPIPQRWLTESARLIARSGLAVEWVTPLGIPIIQPYHHDSKVSVCMAPTSMATPTCTPVARAGLMPHSPSIPTLQISGGIQSLTFCSSGDTNQKGLTFVSVHDCFWTHAADVAIMNQVCREQFVRLHSQPILHDLSRFLVERYCSGPRSTNAQVAKLQEMLLSVPKTGTFDLDQVKHSTYFFS</sequence>
<evidence type="ECO:0000256" key="1">
    <source>
        <dbReference type="ARBA" id="ARBA00004173"/>
    </source>
</evidence>
<dbReference type="Pfam" id="PF14700">
    <property type="entry name" value="RPOL_N"/>
    <property type="match status" value="1"/>
</dbReference>
<name>A0AA40I4N9_CNENI</name>
<gene>
    <name evidence="14" type="ORF">QTO34_015752</name>
</gene>
<feature type="region of interest" description="Disordered" evidence="12">
    <location>
        <begin position="684"/>
        <end position="703"/>
    </location>
</feature>
<dbReference type="Gene3D" id="3.30.70.370">
    <property type="match status" value="1"/>
</dbReference>
<comment type="catalytic activity">
    <reaction evidence="8 10">
        <text>RNA(n) + a ribonucleoside 5'-triphosphate = RNA(n+1) + diphosphate</text>
        <dbReference type="Rhea" id="RHEA:21248"/>
        <dbReference type="Rhea" id="RHEA-COMP:14527"/>
        <dbReference type="Rhea" id="RHEA-COMP:17342"/>
        <dbReference type="ChEBI" id="CHEBI:33019"/>
        <dbReference type="ChEBI" id="CHEBI:61557"/>
        <dbReference type="ChEBI" id="CHEBI:140395"/>
        <dbReference type="EC" id="2.7.7.6"/>
    </reaction>
</comment>
<dbReference type="InterPro" id="IPR037159">
    <property type="entry name" value="RNA_POL_N_sf"/>
</dbReference>
<feature type="domain" description="DNA-directed RNA polymerase N-terminal" evidence="13">
    <location>
        <begin position="357"/>
        <end position="657"/>
    </location>
</feature>
<evidence type="ECO:0000256" key="2">
    <source>
        <dbReference type="ARBA" id="ARBA00009493"/>
    </source>
</evidence>
<dbReference type="PROSITE" id="PS00900">
    <property type="entry name" value="RNA_POL_PHAGE_1"/>
    <property type="match status" value="1"/>
</dbReference>
<dbReference type="EC" id="2.7.7.6" evidence="10"/>
<evidence type="ECO:0000256" key="9">
    <source>
        <dbReference type="PROSITE-ProRule" id="PRU00708"/>
    </source>
</evidence>
<dbReference type="FunFam" id="1.25.40.10:FF:000785">
    <property type="entry name" value="DNA-directed RNA polymerase"/>
    <property type="match status" value="1"/>
</dbReference>
<evidence type="ECO:0000256" key="10">
    <source>
        <dbReference type="RuleBase" id="RU003805"/>
    </source>
</evidence>
<evidence type="ECO:0000313" key="15">
    <source>
        <dbReference type="Proteomes" id="UP001177744"/>
    </source>
</evidence>
<dbReference type="InterPro" id="IPR011990">
    <property type="entry name" value="TPR-like_helical_dom_sf"/>
</dbReference>
<dbReference type="PROSITE" id="PS51375">
    <property type="entry name" value="PPR"/>
    <property type="match status" value="1"/>
</dbReference>
<dbReference type="AlphaFoldDB" id="A0AA40I4N9"/>
<evidence type="ECO:0000256" key="12">
    <source>
        <dbReference type="SAM" id="MobiDB-lite"/>
    </source>
</evidence>
<dbReference type="Gene3D" id="1.10.1320.10">
    <property type="entry name" value="DNA-directed RNA polymerase, N-terminal domain"/>
    <property type="match status" value="1"/>
</dbReference>
<keyword evidence="5 10" id="KW-0548">Nucleotidyltransferase</keyword>
<keyword evidence="6" id="KW-0496">Mitochondrion</keyword>
<dbReference type="GO" id="GO:0034245">
    <property type="term" value="C:mitochondrial DNA-directed RNA polymerase complex"/>
    <property type="evidence" value="ECO:0007669"/>
    <property type="project" value="TreeGrafter"/>
</dbReference>
<dbReference type="PROSITE" id="PS00489">
    <property type="entry name" value="RNA_POL_PHAGE_2"/>
    <property type="match status" value="1"/>
</dbReference>
<evidence type="ECO:0000256" key="6">
    <source>
        <dbReference type="ARBA" id="ARBA00023128"/>
    </source>
</evidence>
<dbReference type="FunFam" id="1.10.150.20:FF:000031">
    <property type="entry name" value="DNA-directed RNA polymerase"/>
    <property type="match status" value="1"/>
</dbReference>
<dbReference type="PANTHER" id="PTHR10102:SF0">
    <property type="entry name" value="DNA-DIRECTED RNA POLYMERASE, MITOCHONDRIAL"/>
    <property type="match status" value="1"/>
</dbReference>
<dbReference type="FunFam" id="1.10.1320.10:FF:000002">
    <property type="entry name" value="DNA-directed RNA polymerase"/>
    <property type="match status" value="1"/>
</dbReference>
<dbReference type="GO" id="GO:0003899">
    <property type="term" value="F:DNA-directed RNA polymerase activity"/>
    <property type="evidence" value="ECO:0007669"/>
    <property type="project" value="UniProtKB-EC"/>
</dbReference>
<evidence type="ECO:0000256" key="11">
    <source>
        <dbReference type="SAM" id="Coils"/>
    </source>
</evidence>
<dbReference type="InterPro" id="IPR046950">
    <property type="entry name" value="DNA-dir_Rpol_C_phage-type"/>
</dbReference>
<dbReference type="Pfam" id="PF00940">
    <property type="entry name" value="RNA_pol"/>
    <property type="match status" value="2"/>
</dbReference>
<dbReference type="SMART" id="SM01311">
    <property type="entry name" value="RPOL_N"/>
    <property type="match status" value="1"/>
</dbReference>
<dbReference type="GO" id="GO:0001018">
    <property type="term" value="F:mitochondrial promoter sequence-specific DNA binding"/>
    <property type="evidence" value="ECO:0007669"/>
    <property type="project" value="TreeGrafter"/>
</dbReference>
<dbReference type="GO" id="GO:0006390">
    <property type="term" value="P:mitochondrial transcription"/>
    <property type="evidence" value="ECO:0007669"/>
    <property type="project" value="TreeGrafter"/>
</dbReference>
<comment type="caution">
    <text evidence="14">The sequence shown here is derived from an EMBL/GenBank/DDBJ whole genome shotgun (WGS) entry which is preliminary data.</text>
</comment>
<evidence type="ECO:0000256" key="4">
    <source>
        <dbReference type="ARBA" id="ARBA00022679"/>
    </source>
</evidence>
<dbReference type="Gene3D" id="1.25.40.10">
    <property type="entry name" value="Tetratricopeptide repeat domain"/>
    <property type="match status" value="1"/>
</dbReference>
<feature type="repeat" description="PPR" evidence="9">
    <location>
        <begin position="208"/>
        <end position="242"/>
    </location>
</feature>
<comment type="similarity">
    <text evidence="2 10">Belongs to the phage and mitochondrial RNA polymerase family.</text>
</comment>
<proteinExistence type="inferred from homology"/>
<reference evidence="14" key="1">
    <citation type="submission" date="2023-06" db="EMBL/GenBank/DDBJ databases">
        <title>Reference genome for the Northern bat (Eptesicus nilssonii), a most northern bat species.</title>
        <authorList>
            <person name="Laine V.N."/>
            <person name="Pulliainen A.T."/>
            <person name="Lilley T.M."/>
        </authorList>
    </citation>
    <scope>NUCLEOTIDE SEQUENCE</scope>
    <source>
        <strain evidence="14">BLF_Eptnil</strain>
        <tissue evidence="14">Kidney</tissue>
    </source>
</reference>
<accession>A0AA40I4N9</accession>
<evidence type="ECO:0000313" key="14">
    <source>
        <dbReference type="EMBL" id="KAK1342983.1"/>
    </source>
</evidence>
<dbReference type="InterPro" id="IPR043502">
    <property type="entry name" value="DNA/RNA_pol_sf"/>
</dbReference>
<dbReference type="InterPro" id="IPR002885">
    <property type="entry name" value="PPR_rpt"/>
</dbReference>
<evidence type="ECO:0000256" key="5">
    <source>
        <dbReference type="ARBA" id="ARBA00022695"/>
    </source>
</evidence>
<dbReference type="SUPFAM" id="SSF56672">
    <property type="entry name" value="DNA/RNA polymerases"/>
    <property type="match status" value="1"/>
</dbReference>
<dbReference type="Proteomes" id="UP001177744">
    <property type="component" value="Unassembled WGS sequence"/>
</dbReference>